<accession>A0A412FI42</accession>
<comment type="caution">
    <text evidence="3">The sequence shown here is derived from an EMBL/GenBank/DDBJ whole genome shotgun (WGS) entry which is preliminary data.</text>
</comment>
<dbReference type="EMBL" id="QRUP01000030">
    <property type="protein sequence ID" value="RGR67831.1"/>
    <property type="molecule type" value="Genomic_DNA"/>
</dbReference>
<feature type="domain" description="Microcystin LR degradation protein MlrC N-terminal" evidence="2">
    <location>
        <begin position="2"/>
        <end position="284"/>
    </location>
</feature>
<evidence type="ECO:0000259" key="2">
    <source>
        <dbReference type="Pfam" id="PF07364"/>
    </source>
</evidence>
<dbReference type="AlphaFoldDB" id="A0A412FI42"/>
<dbReference type="Proteomes" id="UP000284178">
    <property type="component" value="Unassembled WGS sequence"/>
</dbReference>
<organism evidence="3 4">
    <name type="scientific">Holdemania filiformis</name>
    <dbReference type="NCBI Taxonomy" id="61171"/>
    <lineage>
        <taxon>Bacteria</taxon>
        <taxon>Bacillati</taxon>
        <taxon>Bacillota</taxon>
        <taxon>Erysipelotrichia</taxon>
        <taxon>Erysipelotrichales</taxon>
        <taxon>Erysipelotrichaceae</taxon>
        <taxon>Holdemania</taxon>
    </lineage>
</organism>
<dbReference type="InterPro" id="IPR010799">
    <property type="entry name" value="MlrC_C"/>
</dbReference>
<name>A0A412FI42_9FIRM</name>
<protein>
    <submittedName>
        <fullName evidence="3">Microcystin degradation protein MlrC</fullName>
    </submittedName>
</protein>
<dbReference type="RefSeq" id="WP_117896168.1">
    <property type="nucleotide sequence ID" value="NZ_CABJCV010000030.1"/>
</dbReference>
<proteinExistence type="predicted"/>
<dbReference type="GeneID" id="83017005"/>
<dbReference type="Pfam" id="PF07364">
    <property type="entry name" value="DUF1485"/>
    <property type="match status" value="1"/>
</dbReference>
<dbReference type="Pfam" id="PF07171">
    <property type="entry name" value="MlrC_C"/>
    <property type="match status" value="1"/>
</dbReference>
<evidence type="ECO:0000313" key="3">
    <source>
        <dbReference type="EMBL" id="RGR67831.1"/>
    </source>
</evidence>
<gene>
    <name evidence="3" type="ORF">DWY25_16545</name>
</gene>
<reference evidence="3 4" key="1">
    <citation type="submission" date="2018-08" db="EMBL/GenBank/DDBJ databases">
        <title>A genome reference for cultivated species of the human gut microbiota.</title>
        <authorList>
            <person name="Zou Y."/>
            <person name="Xue W."/>
            <person name="Luo G."/>
        </authorList>
    </citation>
    <scope>NUCLEOTIDE SEQUENCE [LARGE SCALE GENOMIC DNA]</scope>
    <source>
        <strain evidence="3 4">AF24-29</strain>
    </source>
</reference>
<sequence length="487" mass="53906">MKILIGFFATEVNEHIPCMTDLSSYDLVFGEAIAQRMQLEETLAREGAEMIPSVYAKSSPNGIIEAAAFQAIENSLLSAVRKHLSEIDGIYLHLHGASYVEGIGSGDFHILKEVRRLTGPYLPIAVSCDPHGNLNQDYVDSMQILRSYRQSPHTDMIATWQKTLTLLCALVRERQTLHPAYRKLPLILGGEQSVSADEPVRSINAYMDELEQDPRIMSASWHVGYLRHDCPEAGCGVVVVPRTAADQAYAEQACGKLAQFVWQRRHEFHYTGVTAPPDQALEMALAFAGKPFVITDSGDNTTSGATGWNTFVLRQFLNIESLNKRVLFASIVDPNCVRALFNQALGTRKTIPLGMNADALSQAVTLDVELIAKGQVVRTLSFATGEDGIAAKAGDCVLVRLRNHPIDIIIANHKLSYFKTVQYEHAGIADWTQYDIVVVKQGYIFPELKAAAQGYVMSLTDGATPQDTRHIPFKLVRRPMFPLDDMD</sequence>
<feature type="domain" description="Microcystin LR degradation protein MlrC C-terminal" evidence="1">
    <location>
        <begin position="294"/>
        <end position="474"/>
    </location>
</feature>
<keyword evidence="4" id="KW-1185">Reference proteome</keyword>
<evidence type="ECO:0000259" key="1">
    <source>
        <dbReference type="Pfam" id="PF07171"/>
    </source>
</evidence>
<dbReference type="InterPro" id="IPR015995">
    <property type="entry name" value="MlrC_N"/>
</dbReference>
<evidence type="ECO:0000313" key="4">
    <source>
        <dbReference type="Proteomes" id="UP000284178"/>
    </source>
</evidence>